<keyword evidence="13" id="KW-0808">Transferase</keyword>
<comment type="subcellular location">
    <subcellularLocation>
        <location evidence="1">Cell envelope</location>
    </subcellularLocation>
</comment>
<dbReference type="KEGG" id="scl:sce6991"/>
<dbReference type="GO" id="GO:0020037">
    <property type="term" value="F:heme binding"/>
    <property type="evidence" value="ECO:0007669"/>
    <property type="project" value="InterPro"/>
</dbReference>
<dbReference type="Proteomes" id="UP000002139">
    <property type="component" value="Chromosome"/>
</dbReference>
<dbReference type="InterPro" id="IPR036909">
    <property type="entry name" value="Cyt_c-like_dom_sf"/>
</dbReference>
<dbReference type="GO" id="GO:0004674">
    <property type="term" value="F:protein serine/threonine kinase activity"/>
    <property type="evidence" value="ECO:0007669"/>
    <property type="project" value="UniProtKB-EC"/>
</dbReference>
<feature type="compositionally biased region" description="Low complexity" evidence="10">
    <location>
        <begin position="29"/>
        <end position="41"/>
    </location>
</feature>
<dbReference type="GO" id="GO:0005524">
    <property type="term" value="F:ATP binding"/>
    <property type="evidence" value="ECO:0007669"/>
    <property type="project" value="UniProtKB-UniRule"/>
</dbReference>
<feature type="region of interest" description="Disordered" evidence="10">
    <location>
        <begin position="590"/>
        <end position="609"/>
    </location>
</feature>
<feature type="compositionally biased region" description="Basic residues" evidence="10">
    <location>
        <begin position="18"/>
        <end position="28"/>
    </location>
</feature>
<feature type="domain" description="Cytochrome c" evidence="12">
    <location>
        <begin position="805"/>
        <end position="918"/>
    </location>
</feature>
<dbReference type="PANTHER" id="PTHR30600">
    <property type="entry name" value="CYTOCHROME C PEROXIDASE-RELATED"/>
    <property type="match status" value="1"/>
</dbReference>
<evidence type="ECO:0000256" key="1">
    <source>
        <dbReference type="ARBA" id="ARBA00004196"/>
    </source>
</evidence>
<evidence type="ECO:0000256" key="10">
    <source>
        <dbReference type="SAM" id="MobiDB-lite"/>
    </source>
</evidence>
<dbReference type="PROSITE" id="PS50011">
    <property type="entry name" value="PROTEIN_KINASE_DOM"/>
    <property type="match status" value="1"/>
</dbReference>
<dbReference type="Pfam" id="PF03150">
    <property type="entry name" value="CCP_MauG"/>
    <property type="match status" value="1"/>
</dbReference>
<keyword evidence="7 8" id="KW-0408">Iron</keyword>
<dbReference type="Pfam" id="PF00069">
    <property type="entry name" value="Pkinase"/>
    <property type="match status" value="1"/>
</dbReference>
<evidence type="ECO:0000259" key="12">
    <source>
        <dbReference type="PROSITE" id="PS51007"/>
    </source>
</evidence>
<evidence type="ECO:0000256" key="8">
    <source>
        <dbReference type="PROSITE-ProRule" id="PRU00433"/>
    </source>
</evidence>
<name>A9GXY7_SORC5</name>
<dbReference type="GO" id="GO:0004130">
    <property type="term" value="F:cytochrome-c peroxidase activity"/>
    <property type="evidence" value="ECO:0007669"/>
    <property type="project" value="TreeGrafter"/>
</dbReference>
<evidence type="ECO:0000256" key="5">
    <source>
        <dbReference type="ARBA" id="ARBA00022840"/>
    </source>
</evidence>
<evidence type="ECO:0000259" key="11">
    <source>
        <dbReference type="PROSITE" id="PS50011"/>
    </source>
</evidence>
<dbReference type="GO" id="GO:0046872">
    <property type="term" value="F:metal ion binding"/>
    <property type="evidence" value="ECO:0007669"/>
    <property type="project" value="UniProtKB-KW"/>
</dbReference>
<evidence type="ECO:0000256" key="3">
    <source>
        <dbReference type="ARBA" id="ARBA00022723"/>
    </source>
</evidence>
<keyword evidence="13" id="KW-0418">Kinase</keyword>
<dbReference type="PANTHER" id="PTHR30600:SF7">
    <property type="entry name" value="CYTOCHROME C PEROXIDASE-RELATED"/>
    <property type="match status" value="1"/>
</dbReference>
<organism evidence="13 14">
    <name type="scientific">Sorangium cellulosum (strain So ce56)</name>
    <name type="common">Polyangium cellulosum (strain So ce56)</name>
    <dbReference type="NCBI Taxonomy" id="448385"/>
    <lineage>
        <taxon>Bacteria</taxon>
        <taxon>Pseudomonadati</taxon>
        <taxon>Myxococcota</taxon>
        <taxon>Polyangia</taxon>
        <taxon>Polyangiales</taxon>
        <taxon>Polyangiaceae</taxon>
        <taxon>Sorangium</taxon>
    </lineage>
</organism>
<dbReference type="GO" id="GO:0009055">
    <property type="term" value="F:electron transfer activity"/>
    <property type="evidence" value="ECO:0007669"/>
    <property type="project" value="InterPro"/>
</dbReference>
<reference evidence="13 14" key="1">
    <citation type="journal article" date="2007" name="Nat. Biotechnol.">
        <title>Complete genome sequence of the myxobacterium Sorangium cellulosum.</title>
        <authorList>
            <person name="Schneiker S."/>
            <person name="Perlova O."/>
            <person name="Kaiser O."/>
            <person name="Gerth K."/>
            <person name="Alici A."/>
            <person name="Altmeyer M.O."/>
            <person name="Bartels D."/>
            <person name="Bekel T."/>
            <person name="Beyer S."/>
            <person name="Bode E."/>
            <person name="Bode H.B."/>
            <person name="Bolten C.J."/>
            <person name="Choudhuri J.V."/>
            <person name="Doss S."/>
            <person name="Elnakady Y.A."/>
            <person name="Frank B."/>
            <person name="Gaigalat L."/>
            <person name="Goesmann A."/>
            <person name="Groeger C."/>
            <person name="Gross F."/>
            <person name="Jelsbak L."/>
            <person name="Jelsbak L."/>
            <person name="Kalinowski J."/>
            <person name="Kegler C."/>
            <person name="Knauber T."/>
            <person name="Konietzny S."/>
            <person name="Kopp M."/>
            <person name="Krause L."/>
            <person name="Krug D."/>
            <person name="Linke B."/>
            <person name="Mahmud T."/>
            <person name="Martinez-Arias R."/>
            <person name="McHardy A.C."/>
            <person name="Merai M."/>
            <person name="Meyer F."/>
            <person name="Mormann S."/>
            <person name="Munoz-Dorado J."/>
            <person name="Perez J."/>
            <person name="Pradella S."/>
            <person name="Rachid S."/>
            <person name="Raddatz G."/>
            <person name="Rosenau F."/>
            <person name="Rueckert C."/>
            <person name="Sasse F."/>
            <person name="Scharfe M."/>
            <person name="Schuster S.C."/>
            <person name="Suen G."/>
            <person name="Treuner-Lange A."/>
            <person name="Velicer G.J."/>
            <person name="Vorholter F.-J."/>
            <person name="Weissman K.J."/>
            <person name="Welch R.D."/>
            <person name="Wenzel S.C."/>
            <person name="Whitworth D.E."/>
            <person name="Wilhelm S."/>
            <person name="Wittmann C."/>
            <person name="Bloecker H."/>
            <person name="Puehler A."/>
            <person name="Mueller R."/>
        </authorList>
    </citation>
    <scope>NUCLEOTIDE SEQUENCE [LARGE SCALE GENOMIC DNA]</scope>
    <source>
        <strain evidence="14">So ce56</strain>
    </source>
</reference>
<keyword evidence="5 9" id="KW-0067">ATP-binding</keyword>
<feature type="compositionally biased region" description="Basic residues" evidence="10">
    <location>
        <begin position="493"/>
        <end position="505"/>
    </location>
</feature>
<dbReference type="InterPro" id="IPR017441">
    <property type="entry name" value="Protein_kinase_ATP_BS"/>
</dbReference>
<accession>A9GXY7</accession>
<keyword evidence="2 8" id="KW-0349">Heme</keyword>
<evidence type="ECO:0000256" key="2">
    <source>
        <dbReference type="ARBA" id="ARBA00022617"/>
    </source>
</evidence>
<feature type="compositionally biased region" description="Basic and acidic residues" evidence="10">
    <location>
        <begin position="1"/>
        <end position="10"/>
    </location>
</feature>
<evidence type="ECO:0000256" key="4">
    <source>
        <dbReference type="ARBA" id="ARBA00022741"/>
    </source>
</evidence>
<proteinExistence type="predicted"/>
<evidence type="ECO:0000313" key="13">
    <source>
        <dbReference type="EMBL" id="CAN97160.1"/>
    </source>
</evidence>
<dbReference type="GO" id="GO:0030313">
    <property type="term" value="C:cell envelope"/>
    <property type="evidence" value="ECO:0007669"/>
    <property type="project" value="UniProtKB-SubCell"/>
</dbReference>
<evidence type="ECO:0000256" key="9">
    <source>
        <dbReference type="PROSITE-ProRule" id="PRU10141"/>
    </source>
</evidence>
<dbReference type="HOGENOM" id="CLU_329525_0_0_7"/>
<feature type="region of interest" description="Disordered" evidence="10">
    <location>
        <begin position="1"/>
        <end position="47"/>
    </location>
</feature>
<dbReference type="EMBL" id="AM746676">
    <property type="protein sequence ID" value="CAN97160.1"/>
    <property type="molecule type" value="Genomic_DNA"/>
</dbReference>
<dbReference type="PROSITE" id="PS51007">
    <property type="entry name" value="CYTC"/>
    <property type="match status" value="2"/>
</dbReference>
<dbReference type="InterPro" id="IPR009056">
    <property type="entry name" value="Cyt_c-like_dom"/>
</dbReference>
<dbReference type="SUPFAM" id="SSF56112">
    <property type="entry name" value="Protein kinase-like (PK-like)"/>
    <property type="match status" value="1"/>
</dbReference>
<dbReference type="InterPro" id="IPR051395">
    <property type="entry name" value="Cytochrome_c_Peroxidase/MauG"/>
</dbReference>
<sequence length="944" mass="102079">MASVASERDSPAPGTRLIPRRARKRRAATRAATPTKALPAAQQRHTRREIASFRRGFGVPSLPRPYTGGGTPLVRRGLTARLPSATFRPTMRFGAPRSRHRSGDRVDQTMTDINLINTTLDQRYLILGLLGEGGMGAVYEARHLGTGRRVAVKVITSKLAQDEAVMARFEREARAAGAIDSEHIASVLDSGRDRATGLPFLVMELLNGEDVDQMLRRLGPLPPELALCIVAQACMGLIKAHDARVLHRDIKPANLFLARRDGGEYAVKLLDFGVAKIQADDSFEHHQELTATSNLIGSPIYMSPEQARNMRDVDGRTDVWSLGIVLFKMLAGRTPYRNSRGLGELIVAICSTPAPPIQTLAPWVPYEVSEIVQRALQIDRNLRFQSAAEMLDECRMLLPHGISIHESMLRPLPDSVQADMPPPSQGPPNPDAPTRRPPTPVGTPRSRTPTPGSTSRSWPDPGEMSTRRPPTPVGTPRSWPEHVTHSGQLGQSGHHHATQSGHHHTTQSGHHATPHGLLIRGLPDGPPPSRTVSGTSVPFHKTIIVAGDQPTAHVRPRSKAAPLVVAAALVAATGAGVGAWLVQKTTASASAPATGGTQPAPAAAAPAAPTAAPGASAAATAEPAVQIDPERLGSFNPLPAVITSSSNPLTDEKINLGRMLYYETRISKNHDLSCNSCHPLDRYGADGAKVSIGHAHQSGRRNTPSVYNSAGFFSLMWDGRFDNVEAQANGPMMNPSEMAMTPVRLEATLRSIPEYVKAFARAFPSDPWPVNANNTAKAIGAFERKLITRGRWDLFLEGEPEALTNAEKEGFNTFVEVGCVTCHFGPHVGATMFQKLGLVRSWPDTMDRGVFEITKKQADFMVFRVPTLRNVAMTAPYFHDGSVSSLQEAVRLMGKHQLGKDLSHAQVEQIVVWLKSLTGDLPKEYIAKPDLPESGPNTPKPIAD</sequence>
<dbReference type="Gene3D" id="3.30.200.20">
    <property type="entry name" value="Phosphorylase Kinase, domain 1"/>
    <property type="match status" value="1"/>
</dbReference>
<dbReference type="InterPro" id="IPR008271">
    <property type="entry name" value="Ser/Thr_kinase_AS"/>
</dbReference>
<dbReference type="SUPFAM" id="SSF46626">
    <property type="entry name" value="Cytochrome c"/>
    <property type="match status" value="2"/>
</dbReference>
<dbReference type="PROSITE" id="PS00108">
    <property type="entry name" value="PROTEIN_KINASE_ST"/>
    <property type="match status" value="1"/>
</dbReference>
<evidence type="ECO:0000256" key="6">
    <source>
        <dbReference type="ARBA" id="ARBA00023002"/>
    </source>
</evidence>
<feature type="compositionally biased region" description="Pro residues" evidence="10">
    <location>
        <begin position="420"/>
        <end position="441"/>
    </location>
</feature>
<keyword evidence="14" id="KW-1185">Reference proteome</keyword>
<gene>
    <name evidence="13" type="ordered locus">sce6991</name>
</gene>
<dbReference type="InterPro" id="IPR000719">
    <property type="entry name" value="Prot_kinase_dom"/>
</dbReference>
<evidence type="ECO:0000256" key="7">
    <source>
        <dbReference type="ARBA" id="ARBA00023004"/>
    </source>
</evidence>
<feature type="binding site" evidence="9">
    <location>
        <position position="153"/>
    </location>
    <ligand>
        <name>ATP</name>
        <dbReference type="ChEBI" id="CHEBI:30616"/>
    </ligand>
</feature>
<dbReference type="InterPro" id="IPR004852">
    <property type="entry name" value="Di-haem_cyt_c_peroxidsae"/>
</dbReference>
<protein>
    <submittedName>
        <fullName evidence="13">Protein kinase</fullName>
        <ecNumber evidence="13">2.7.11.1</ecNumber>
    </submittedName>
</protein>
<feature type="compositionally biased region" description="Low complexity" evidence="10">
    <location>
        <begin position="442"/>
        <end position="457"/>
    </location>
</feature>
<dbReference type="AlphaFoldDB" id="A9GXY7"/>
<dbReference type="eggNOG" id="COG0515">
    <property type="taxonomic scope" value="Bacteria"/>
</dbReference>
<dbReference type="InterPro" id="IPR011009">
    <property type="entry name" value="Kinase-like_dom_sf"/>
</dbReference>
<dbReference type="CDD" id="cd14014">
    <property type="entry name" value="STKc_PknB_like"/>
    <property type="match status" value="1"/>
</dbReference>
<dbReference type="STRING" id="448385.sce6991"/>
<feature type="domain" description="Protein kinase" evidence="11">
    <location>
        <begin position="124"/>
        <end position="398"/>
    </location>
</feature>
<dbReference type="BioCyc" id="SCEL448385:SCE_RS35870-MONOMER"/>
<dbReference type="SMART" id="SM00220">
    <property type="entry name" value="S_TKc"/>
    <property type="match status" value="1"/>
</dbReference>
<keyword evidence="4 9" id="KW-0547">Nucleotide-binding</keyword>
<dbReference type="EC" id="2.7.11.1" evidence="13"/>
<dbReference type="Gene3D" id="1.10.760.10">
    <property type="entry name" value="Cytochrome c-like domain"/>
    <property type="match status" value="2"/>
</dbReference>
<feature type="domain" description="Cytochrome c" evidence="12">
    <location>
        <begin position="652"/>
        <end position="760"/>
    </location>
</feature>
<dbReference type="eggNOG" id="COG1858">
    <property type="taxonomic scope" value="Bacteria"/>
</dbReference>
<feature type="region of interest" description="Disordered" evidence="10">
    <location>
        <begin position="413"/>
        <end position="536"/>
    </location>
</feature>
<evidence type="ECO:0000313" key="14">
    <source>
        <dbReference type="Proteomes" id="UP000002139"/>
    </source>
</evidence>
<keyword evidence="3 8" id="KW-0479">Metal-binding</keyword>
<dbReference type="Gene3D" id="1.10.510.10">
    <property type="entry name" value="Transferase(Phosphotransferase) domain 1"/>
    <property type="match status" value="1"/>
</dbReference>
<dbReference type="PROSITE" id="PS00107">
    <property type="entry name" value="PROTEIN_KINASE_ATP"/>
    <property type="match status" value="1"/>
</dbReference>
<keyword evidence="6" id="KW-0560">Oxidoreductase</keyword>